<dbReference type="Pfam" id="PF19099">
    <property type="entry name" value="DUF5786"/>
    <property type="match status" value="1"/>
</dbReference>
<organism evidence="3 4">
    <name type="scientific">Natronolimnobius baerhuensis</name>
    <dbReference type="NCBI Taxonomy" id="253108"/>
    <lineage>
        <taxon>Archaea</taxon>
        <taxon>Methanobacteriati</taxon>
        <taxon>Methanobacteriota</taxon>
        <taxon>Stenosarchaea group</taxon>
        <taxon>Halobacteria</taxon>
        <taxon>Halobacteriales</taxon>
        <taxon>Natrialbaceae</taxon>
        <taxon>Natronolimnobius</taxon>
    </lineage>
</organism>
<dbReference type="AlphaFoldDB" id="A0A202E3X5"/>
<dbReference type="OrthoDB" id="166327at2157"/>
<proteinExistence type="predicted"/>
<reference evidence="3 4" key="1">
    <citation type="submission" date="2017-02" db="EMBL/GenBank/DDBJ databases">
        <title>Natronthermophilus aegyptiacus gen. nov.,sp. nov., an aerobic, extremely halophilic alkalithermophilic archaeon isolated from the athalassohaline Wadi An Natrun, Egypt.</title>
        <authorList>
            <person name="Zhao B."/>
        </authorList>
    </citation>
    <scope>NUCLEOTIDE SEQUENCE [LARGE SCALE GENOMIC DNA]</scope>
    <source>
        <strain evidence="3 4">CGMCC 1.3597</strain>
    </source>
</reference>
<evidence type="ECO:0000259" key="2">
    <source>
        <dbReference type="Pfam" id="PF19099"/>
    </source>
</evidence>
<protein>
    <recommendedName>
        <fullName evidence="2">DUF5786 domain-containing protein</fullName>
    </recommendedName>
</protein>
<sequence>MGMGNYDQREYERRERTISEIESDSDDQPNEYRGKITFDDGSSTSELLENLQKIKSNES</sequence>
<accession>A0A202E3X5</accession>
<feature type="region of interest" description="Disordered" evidence="1">
    <location>
        <begin position="1"/>
        <end position="44"/>
    </location>
</feature>
<dbReference type="InterPro" id="IPR043902">
    <property type="entry name" value="DUF5786"/>
</dbReference>
<dbReference type="RefSeq" id="WP_140408908.1">
    <property type="nucleotide sequence ID" value="NZ_MWPH01000005.1"/>
</dbReference>
<feature type="domain" description="DUF5786" evidence="2">
    <location>
        <begin position="3"/>
        <end position="55"/>
    </location>
</feature>
<evidence type="ECO:0000313" key="3">
    <source>
        <dbReference type="EMBL" id="OVE82917.1"/>
    </source>
</evidence>
<gene>
    <name evidence="3" type="ORF">B2G88_18150</name>
</gene>
<evidence type="ECO:0000313" key="4">
    <source>
        <dbReference type="Proteomes" id="UP000196084"/>
    </source>
</evidence>
<dbReference type="Proteomes" id="UP000196084">
    <property type="component" value="Unassembled WGS sequence"/>
</dbReference>
<feature type="compositionally biased region" description="Basic and acidic residues" evidence="1">
    <location>
        <begin position="7"/>
        <end position="19"/>
    </location>
</feature>
<dbReference type="EMBL" id="MWPH01000005">
    <property type="protein sequence ID" value="OVE82917.1"/>
    <property type="molecule type" value="Genomic_DNA"/>
</dbReference>
<comment type="caution">
    <text evidence="3">The sequence shown here is derived from an EMBL/GenBank/DDBJ whole genome shotgun (WGS) entry which is preliminary data.</text>
</comment>
<evidence type="ECO:0000256" key="1">
    <source>
        <dbReference type="SAM" id="MobiDB-lite"/>
    </source>
</evidence>
<name>A0A202E3X5_9EURY</name>
<keyword evidence="4" id="KW-1185">Reference proteome</keyword>